<evidence type="ECO:0000313" key="3">
    <source>
        <dbReference type="Proteomes" id="UP000462152"/>
    </source>
</evidence>
<evidence type="ECO:0000256" key="1">
    <source>
        <dbReference type="SAM" id="Phobius"/>
    </source>
</evidence>
<protein>
    <submittedName>
        <fullName evidence="2">Uncharacterized protein</fullName>
    </submittedName>
</protein>
<dbReference type="EMBL" id="WOGT01000004">
    <property type="protein sequence ID" value="MUN55169.1"/>
    <property type="molecule type" value="Genomic_DNA"/>
</dbReference>
<comment type="caution">
    <text evidence="2">The sequence shown here is derived from an EMBL/GenBank/DDBJ whole genome shotgun (WGS) entry which is preliminary data.</text>
</comment>
<proteinExistence type="predicted"/>
<dbReference type="OrthoDB" id="4878334at2"/>
<organism evidence="2 3">
    <name type="scientific">Rothia koreensis</name>
    <dbReference type="NCBI Taxonomy" id="592378"/>
    <lineage>
        <taxon>Bacteria</taxon>
        <taxon>Bacillati</taxon>
        <taxon>Actinomycetota</taxon>
        <taxon>Actinomycetes</taxon>
        <taxon>Micrococcales</taxon>
        <taxon>Micrococcaceae</taxon>
        <taxon>Rothia</taxon>
    </lineage>
</organism>
<feature type="transmembrane region" description="Helical" evidence="1">
    <location>
        <begin position="44"/>
        <end position="64"/>
    </location>
</feature>
<keyword evidence="1" id="KW-0812">Transmembrane</keyword>
<dbReference type="AlphaFoldDB" id="A0A7K1LJ06"/>
<feature type="transmembrane region" description="Helical" evidence="1">
    <location>
        <begin position="20"/>
        <end position="38"/>
    </location>
</feature>
<gene>
    <name evidence="2" type="ORF">GMA10_08085</name>
</gene>
<accession>A0A7K1LJ06</accession>
<keyword evidence="3" id="KW-1185">Reference proteome</keyword>
<evidence type="ECO:0000313" key="2">
    <source>
        <dbReference type="EMBL" id="MUN55169.1"/>
    </source>
</evidence>
<name>A0A7K1LJ06_9MICC</name>
<keyword evidence="1" id="KW-0472">Membrane</keyword>
<dbReference type="Proteomes" id="UP000462152">
    <property type="component" value="Unassembled WGS sequence"/>
</dbReference>
<reference evidence="2 3" key="1">
    <citation type="submission" date="2019-12" db="EMBL/GenBank/DDBJ databases">
        <authorList>
            <person name="Li J."/>
            <person name="Shi Y."/>
            <person name="Xu G."/>
            <person name="Xiao D."/>
            <person name="Ran X."/>
        </authorList>
    </citation>
    <scope>NUCLEOTIDE SEQUENCE [LARGE SCALE GENOMIC DNA]</scope>
    <source>
        <strain evidence="2 3">JCM 15915</strain>
    </source>
</reference>
<keyword evidence="1" id="KW-1133">Transmembrane helix</keyword>
<sequence length="215" mass="22366">MDVVASRAASHRIPRLVRGWSLATISTFSGVVSHVLAMGHVPPASLVAVCWALSGLVCVLLCGVRRSAFSTILSVVSSQGILHWLFAQTGHGVVMAPAGGGEMSAHSHHMMHGTGSLTATVSGHATGMSPAMVMTHLAAAWLTYLAIRRGDAALAALSQAIRLGLERVVSSIPQPKPIDSVSRPLPVTRTVRVLVRKAYAGPVPLRGPPSLLASV</sequence>